<evidence type="ECO:0000313" key="3">
    <source>
        <dbReference type="Proteomes" id="UP001056012"/>
    </source>
</evidence>
<dbReference type="AlphaFoldDB" id="A0A9Q8ZDI1"/>
<sequence>MTSPASNPNTIPSATSGSRSKLLSGNFKNFLSKPALKHPQQALTVQLFNAEQKASGDAAPPRIAPAKTSGRETADNTTSGSFQDE</sequence>
<accession>A0A9Q8ZDI1</accession>
<dbReference type="Proteomes" id="UP001056012">
    <property type="component" value="Chromosome 5"/>
</dbReference>
<reference evidence="2" key="1">
    <citation type="submission" date="2021-12" db="EMBL/GenBank/DDBJ databases">
        <title>Curvularia clavata genome.</title>
        <authorList>
            <person name="Cao Y."/>
        </authorList>
    </citation>
    <scope>NUCLEOTIDE SEQUENCE</scope>
    <source>
        <strain evidence="2">Yc1106</strain>
    </source>
</reference>
<name>A0A9Q8ZDI1_CURCL</name>
<dbReference type="OrthoDB" id="2400485at2759"/>
<feature type="region of interest" description="Disordered" evidence="1">
    <location>
        <begin position="49"/>
        <end position="85"/>
    </location>
</feature>
<feature type="region of interest" description="Disordered" evidence="1">
    <location>
        <begin position="1"/>
        <end position="24"/>
    </location>
</feature>
<dbReference type="EMBL" id="CP089278">
    <property type="protein sequence ID" value="USP80161.1"/>
    <property type="molecule type" value="Genomic_DNA"/>
</dbReference>
<organism evidence="2 3">
    <name type="scientific">Curvularia clavata</name>
    <dbReference type="NCBI Taxonomy" id="95742"/>
    <lineage>
        <taxon>Eukaryota</taxon>
        <taxon>Fungi</taxon>
        <taxon>Dikarya</taxon>
        <taxon>Ascomycota</taxon>
        <taxon>Pezizomycotina</taxon>
        <taxon>Dothideomycetes</taxon>
        <taxon>Pleosporomycetidae</taxon>
        <taxon>Pleosporales</taxon>
        <taxon>Pleosporineae</taxon>
        <taxon>Pleosporaceae</taxon>
        <taxon>Curvularia</taxon>
    </lineage>
</organism>
<feature type="compositionally biased region" description="Polar residues" evidence="1">
    <location>
        <begin position="75"/>
        <end position="85"/>
    </location>
</feature>
<evidence type="ECO:0000313" key="2">
    <source>
        <dbReference type="EMBL" id="USP80161.1"/>
    </source>
</evidence>
<protein>
    <submittedName>
        <fullName evidence="2">Uncharacterized protein</fullName>
    </submittedName>
</protein>
<proteinExistence type="predicted"/>
<gene>
    <name evidence="2" type="ORF">yc1106_07435</name>
</gene>
<evidence type="ECO:0000256" key="1">
    <source>
        <dbReference type="SAM" id="MobiDB-lite"/>
    </source>
</evidence>
<dbReference type="VEuPathDB" id="FungiDB:yc1106_07435"/>
<keyword evidence="3" id="KW-1185">Reference proteome</keyword>